<reference evidence="1" key="1">
    <citation type="submission" date="2021-08" db="EMBL/GenBank/DDBJ databases">
        <title>Genome of a novel bacterium of the phylum Verrucomicrobia, Oleiharenicola sp. KSB-15.</title>
        <authorList>
            <person name="Chung J.-H."/>
            <person name="Ahn J.-H."/>
            <person name="Yoon Y."/>
            <person name="Kim D.-Y."/>
            <person name="An S.-H."/>
            <person name="Park I."/>
            <person name="Yeon J."/>
        </authorList>
    </citation>
    <scope>NUCLEOTIDE SEQUENCE</scope>
    <source>
        <strain evidence="1">KSB-15</strain>
    </source>
</reference>
<proteinExistence type="predicted"/>
<keyword evidence="2" id="KW-1185">Reference proteome</keyword>
<dbReference type="RefSeq" id="WP_220165023.1">
    <property type="nucleotide sequence ID" value="NZ_CP080507.1"/>
</dbReference>
<dbReference type="InterPro" id="IPR006439">
    <property type="entry name" value="HAD-SF_hydro_IA"/>
</dbReference>
<evidence type="ECO:0000313" key="1">
    <source>
        <dbReference type="EMBL" id="QYM80196.1"/>
    </source>
</evidence>
<dbReference type="SFLD" id="SFLDS00003">
    <property type="entry name" value="Haloacid_Dehalogenase"/>
    <property type="match status" value="1"/>
</dbReference>
<evidence type="ECO:0000313" key="2">
    <source>
        <dbReference type="Proteomes" id="UP000825051"/>
    </source>
</evidence>
<name>A0A8F9TY77_9BACT</name>
<dbReference type="GO" id="GO:0016787">
    <property type="term" value="F:hydrolase activity"/>
    <property type="evidence" value="ECO:0007669"/>
    <property type="project" value="UniProtKB-KW"/>
</dbReference>
<protein>
    <submittedName>
        <fullName evidence="1">HAD-IA family hydrolase</fullName>
    </submittedName>
</protein>
<dbReference type="InterPro" id="IPR023214">
    <property type="entry name" value="HAD_sf"/>
</dbReference>
<dbReference type="PANTHER" id="PTHR43611:SF3">
    <property type="entry name" value="FLAVIN MONONUCLEOTIDE HYDROLASE 1, CHLOROPLATIC"/>
    <property type="match status" value="1"/>
</dbReference>
<dbReference type="SUPFAM" id="SSF56784">
    <property type="entry name" value="HAD-like"/>
    <property type="match status" value="1"/>
</dbReference>
<sequence>MNDARDAPRRDFVAVFDADGVFLRTTQPANFLENRYGLTPERSAAFYKAMVPCLTGDADMAALLPDFLREWKSPESVDEFLEGAFGSGTEIVPEVADVVADLRTQGVICCLATNQDKRRMAYLERMNLRTHFDAVFVSCEMGVKKPDLAFYEKVGERFAGRTLAFWDDRSENVIAANKSGWTSFEFTGVASLRGDLARLMTGRGRGS</sequence>
<dbReference type="Pfam" id="PF00702">
    <property type="entry name" value="Hydrolase"/>
    <property type="match status" value="1"/>
</dbReference>
<dbReference type="Gene3D" id="3.40.50.1000">
    <property type="entry name" value="HAD superfamily/HAD-like"/>
    <property type="match status" value="1"/>
</dbReference>
<gene>
    <name evidence="1" type="ORF">K0B96_06160</name>
</gene>
<dbReference type="Proteomes" id="UP000825051">
    <property type="component" value="Chromosome"/>
</dbReference>
<dbReference type="InterPro" id="IPR036412">
    <property type="entry name" value="HAD-like_sf"/>
</dbReference>
<keyword evidence="1" id="KW-0378">Hydrolase</keyword>
<dbReference type="KEGG" id="ole:K0B96_06160"/>
<dbReference type="PANTHER" id="PTHR43611">
    <property type="entry name" value="ALPHA-D-GLUCOSE 1-PHOSPHATE PHOSPHATASE"/>
    <property type="match status" value="1"/>
</dbReference>
<dbReference type="SFLD" id="SFLDG01129">
    <property type="entry name" value="C1.5:_HAD__Beta-PGM__Phosphata"/>
    <property type="match status" value="1"/>
</dbReference>
<accession>A0A8F9TY77</accession>
<dbReference type="NCBIfam" id="TIGR01509">
    <property type="entry name" value="HAD-SF-IA-v3"/>
    <property type="match status" value="1"/>
</dbReference>
<organism evidence="1 2">
    <name type="scientific">Horticoccus luteus</name>
    <dbReference type="NCBI Taxonomy" id="2862869"/>
    <lineage>
        <taxon>Bacteria</taxon>
        <taxon>Pseudomonadati</taxon>
        <taxon>Verrucomicrobiota</taxon>
        <taxon>Opitutia</taxon>
        <taxon>Opitutales</taxon>
        <taxon>Opitutaceae</taxon>
        <taxon>Horticoccus</taxon>
    </lineage>
</organism>
<dbReference type="AlphaFoldDB" id="A0A8F9TY77"/>
<dbReference type="EMBL" id="CP080507">
    <property type="protein sequence ID" value="QYM80196.1"/>
    <property type="molecule type" value="Genomic_DNA"/>
</dbReference>